<name>A0A0X3NM50_SCHSO</name>
<proteinExistence type="predicted"/>
<protein>
    <submittedName>
        <fullName evidence="1">Peptidyl-tRNA hydrolase 2</fullName>
    </submittedName>
</protein>
<dbReference type="EMBL" id="GEEE01022895">
    <property type="protein sequence ID" value="JAP40330.1"/>
    <property type="molecule type" value="Transcribed_RNA"/>
</dbReference>
<evidence type="ECO:0000313" key="1">
    <source>
        <dbReference type="EMBL" id="JAP40330.1"/>
    </source>
</evidence>
<reference evidence="1" key="1">
    <citation type="submission" date="2016-01" db="EMBL/GenBank/DDBJ databases">
        <title>Reference transcriptome for the parasite Schistocephalus solidus: insights into the molecular evolution of parasitism.</title>
        <authorList>
            <person name="Hebert F.O."/>
            <person name="Grambauer S."/>
            <person name="Barber I."/>
            <person name="Landry C.R."/>
            <person name="Aubin-Horth N."/>
        </authorList>
    </citation>
    <scope>NUCLEOTIDE SEQUENCE</scope>
</reference>
<accession>A0A0X3NM50</accession>
<organism evidence="1">
    <name type="scientific">Schistocephalus solidus</name>
    <name type="common">Tapeworm</name>
    <dbReference type="NCBI Taxonomy" id="70667"/>
    <lineage>
        <taxon>Eukaryota</taxon>
        <taxon>Metazoa</taxon>
        <taxon>Spiralia</taxon>
        <taxon>Lophotrochozoa</taxon>
        <taxon>Platyhelminthes</taxon>
        <taxon>Cestoda</taxon>
        <taxon>Eucestoda</taxon>
        <taxon>Diphyllobothriidea</taxon>
        <taxon>Diphyllobothriidae</taxon>
        <taxon>Schistocephalus</taxon>
    </lineage>
</organism>
<keyword evidence="1" id="KW-0378">Hydrolase</keyword>
<dbReference type="AlphaFoldDB" id="A0A0X3NM50"/>
<sequence>MNLSTKTSSSGRIFTENLAVGAVKSPIPKKTEPVPNEKVKQDAALVAAVTGPYSTPVISPQSIHPPCHSPQPITSHSNSHPSNLHLTLDTICDWLVELSIYLVGIPQLTTTYMLRFLYPATRKLALTSGISPTSSFHTAQNILVFLLHKKVYLWHCRGATIQPQQNTGDEFALELGRIARLAFPKLPQTDRDDIVLYRFVSGLWHRSVTKQIILNSPPNLTAALRRYRQYDSHQVQSSAWFAGNIVPKSSTSHTNSQ</sequence>
<dbReference type="EMBL" id="GEEE01015585">
    <property type="protein sequence ID" value="JAP47640.1"/>
    <property type="molecule type" value="Transcribed_RNA"/>
</dbReference>
<dbReference type="GO" id="GO:0016787">
    <property type="term" value="F:hydrolase activity"/>
    <property type="evidence" value="ECO:0007669"/>
    <property type="project" value="UniProtKB-KW"/>
</dbReference>
<gene>
    <name evidence="1" type="primary">PTH2</name>
    <name evidence="1" type="ORF">TR99329</name>
</gene>